<sequence length="188" mass="20408">MSLQGSFGGYPERYGSATNVATLTPTLGWQVLPRLGVQAGAALDTDVRARNFYLYTVDEYGRLVDGGDMASRVRQRTLVVPVLARYTLTKRAERRLQFDVLGGGSLVHVALRQRITPIGTASSQTSETTTTSNSLCMTLGGGARYTVWKGLELTAEAVLNRQIVSPNRMHKANPNLAAGLLYRFGSRG</sequence>
<accession>A0A8T9Q5W6</accession>
<name>A0A8T9Q5W6_9BACT</name>
<dbReference type="EMBL" id="CP095046">
    <property type="protein sequence ID" value="UOQ73046.1"/>
    <property type="molecule type" value="Genomic_DNA"/>
</dbReference>
<evidence type="ECO:0000313" key="2">
    <source>
        <dbReference type="Proteomes" id="UP000831796"/>
    </source>
</evidence>
<proteinExistence type="predicted"/>
<gene>
    <name evidence="1" type="ORF">MUN79_03460</name>
</gene>
<protein>
    <recommendedName>
        <fullName evidence="3">Outer membrane protein beta-barrel domain-containing protein</fullName>
    </recommendedName>
</protein>
<dbReference type="AlphaFoldDB" id="A0A8T9Q5W6"/>
<organism evidence="1 2">
    <name type="scientific">Hymenobacter cellulosilyticus</name>
    <dbReference type="NCBI Taxonomy" id="2932248"/>
    <lineage>
        <taxon>Bacteria</taxon>
        <taxon>Pseudomonadati</taxon>
        <taxon>Bacteroidota</taxon>
        <taxon>Cytophagia</taxon>
        <taxon>Cytophagales</taxon>
        <taxon>Hymenobacteraceae</taxon>
        <taxon>Hymenobacter</taxon>
    </lineage>
</organism>
<dbReference type="Proteomes" id="UP000831796">
    <property type="component" value="Chromosome"/>
</dbReference>
<dbReference type="KEGG" id="hcu:MUN79_03460"/>
<evidence type="ECO:0008006" key="3">
    <source>
        <dbReference type="Google" id="ProtNLM"/>
    </source>
</evidence>
<dbReference type="RefSeq" id="WP_244676401.1">
    <property type="nucleotide sequence ID" value="NZ_CP095046.1"/>
</dbReference>
<reference evidence="1" key="1">
    <citation type="submission" date="2022-04" db="EMBL/GenBank/DDBJ databases">
        <title>Hymenobacter sp. isolated from the air.</title>
        <authorList>
            <person name="Won M."/>
            <person name="Lee C.-M."/>
            <person name="Woen H.-Y."/>
            <person name="Kwon S.-W."/>
        </authorList>
    </citation>
    <scope>NUCLEOTIDE SEQUENCE</scope>
    <source>
        <strain evidence="1">5116S-3</strain>
    </source>
</reference>
<keyword evidence="2" id="KW-1185">Reference proteome</keyword>
<evidence type="ECO:0000313" key="1">
    <source>
        <dbReference type="EMBL" id="UOQ73046.1"/>
    </source>
</evidence>